<organism evidence="2 3">
    <name type="scientific">Cylindrobasidium torrendii FP15055 ss-10</name>
    <dbReference type="NCBI Taxonomy" id="1314674"/>
    <lineage>
        <taxon>Eukaryota</taxon>
        <taxon>Fungi</taxon>
        <taxon>Dikarya</taxon>
        <taxon>Basidiomycota</taxon>
        <taxon>Agaricomycotina</taxon>
        <taxon>Agaricomycetes</taxon>
        <taxon>Agaricomycetidae</taxon>
        <taxon>Agaricales</taxon>
        <taxon>Marasmiineae</taxon>
        <taxon>Physalacriaceae</taxon>
        <taxon>Cylindrobasidium</taxon>
    </lineage>
</organism>
<gene>
    <name evidence="2" type="ORF">CYLTODRAFT_495591</name>
</gene>
<proteinExistence type="predicted"/>
<sequence length="228" mass="26506">MSLCVPTKPPQVITRVVNEAEFQFDFLFDPLRDPKAPFPPLPKLKHYDPLVPVPDVAWSKEQVEKRQTAVDKWKKKARNYFYNRVHIVRPENDKKKPSKVGAAMNGLVRPMKARAAYQLFEVENTEDLAKDVAQQWEQRSAEVIQKEDDELARLNASRAEKGLPPRAKRDGPTIAFRQKIVRERFAELTAEEQKDFGVRAKTEASERREEYKEAMSKPIEHTPEQRQQ</sequence>
<feature type="region of interest" description="Disordered" evidence="1">
    <location>
        <begin position="155"/>
        <end position="174"/>
    </location>
</feature>
<protein>
    <submittedName>
        <fullName evidence="2">Uncharacterized protein</fullName>
    </submittedName>
</protein>
<evidence type="ECO:0000313" key="2">
    <source>
        <dbReference type="EMBL" id="KIY60553.1"/>
    </source>
</evidence>
<keyword evidence="3" id="KW-1185">Reference proteome</keyword>
<dbReference type="Proteomes" id="UP000054007">
    <property type="component" value="Unassembled WGS sequence"/>
</dbReference>
<name>A0A0D7AQB2_9AGAR</name>
<dbReference type="AlphaFoldDB" id="A0A0D7AQB2"/>
<evidence type="ECO:0000313" key="3">
    <source>
        <dbReference type="Proteomes" id="UP000054007"/>
    </source>
</evidence>
<evidence type="ECO:0000256" key="1">
    <source>
        <dbReference type="SAM" id="MobiDB-lite"/>
    </source>
</evidence>
<dbReference type="OrthoDB" id="3033067at2759"/>
<dbReference type="EMBL" id="KN881541">
    <property type="protein sequence ID" value="KIY60553.1"/>
    <property type="molecule type" value="Genomic_DNA"/>
</dbReference>
<feature type="region of interest" description="Disordered" evidence="1">
    <location>
        <begin position="192"/>
        <end position="228"/>
    </location>
</feature>
<reference evidence="2 3" key="1">
    <citation type="journal article" date="2015" name="Fungal Genet. Biol.">
        <title>Evolution of novel wood decay mechanisms in Agaricales revealed by the genome sequences of Fistulina hepatica and Cylindrobasidium torrendii.</title>
        <authorList>
            <person name="Floudas D."/>
            <person name="Held B.W."/>
            <person name="Riley R."/>
            <person name="Nagy L.G."/>
            <person name="Koehler G."/>
            <person name="Ransdell A.S."/>
            <person name="Younus H."/>
            <person name="Chow J."/>
            <person name="Chiniquy J."/>
            <person name="Lipzen A."/>
            <person name="Tritt A."/>
            <person name="Sun H."/>
            <person name="Haridas S."/>
            <person name="LaButti K."/>
            <person name="Ohm R.A."/>
            <person name="Kues U."/>
            <person name="Blanchette R.A."/>
            <person name="Grigoriev I.V."/>
            <person name="Minto R.E."/>
            <person name="Hibbett D.S."/>
        </authorList>
    </citation>
    <scope>NUCLEOTIDE SEQUENCE [LARGE SCALE GENOMIC DNA]</scope>
    <source>
        <strain evidence="2 3">FP15055 ss-10</strain>
    </source>
</reference>
<accession>A0A0D7AQB2</accession>
<feature type="compositionally biased region" description="Basic and acidic residues" evidence="1">
    <location>
        <begin position="158"/>
        <end position="171"/>
    </location>
</feature>